<keyword evidence="4" id="KW-1015">Disulfide bond</keyword>
<keyword evidence="5" id="KW-0676">Redox-active center</keyword>
<protein>
    <submittedName>
        <fullName evidence="8">TlpA disulfide reductase family protein</fullName>
    </submittedName>
</protein>
<keyword evidence="6" id="KW-0732">Signal</keyword>
<keyword evidence="3" id="KW-0812">Transmembrane</keyword>
<evidence type="ECO:0000313" key="8">
    <source>
        <dbReference type="EMBL" id="MFC6042046.1"/>
    </source>
</evidence>
<comment type="caution">
    <text evidence="8">The sequence shown here is derived from an EMBL/GenBank/DDBJ whole genome shotgun (WGS) entry which is preliminary data.</text>
</comment>
<evidence type="ECO:0000259" key="7">
    <source>
        <dbReference type="PROSITE" id="PS51352"/>
    </source>
</evidence>
<feature type="domain" description="Thioredoxin" evidence="7">
    <location>
        <begin position="55"/>
        <end position="196"/>
    </location>
</feature>
<evidence type="ECO:0000313" key="9">
    <source>
        <dbReference type="Proteomes" id="UP001596135"/>
    </source>
</evidence>
<dbReference type="PROSITE" id="PS51352">
    <property type="entry name" value="THIOREDOXIN_2"/>
    <property type="match status" value="1"/>
</dbReference>
<proteinExistence type="predicted"/>
<evidence type="ECO:0000256" key="4">
    <source>
        <dbReference type="ARBA" id="ARBA00023157"/>
    </source>
</evidence>
<gene>
    <name evidence="8" type="ORF">ACFPYL_03130</name>
</gene>
<dbReference type="RefSeq" id="WP_379150239.1">
    <property type="nucleotide sequence ID" value="NZ_JBHSRJ010000002.1"/>
</dbReference>
<dbReference type="Pfam" id="PF00578">
    <property type="entry name" value="AhpC-TSA"/>
    <property type="match status" value="1"/>
</dbReference>
<evidence type="ECO:0000256" key="6">
    <source>
        <dbReference type="SAM" id="SignalP"/>
    </source>
</evidence>
<accession>A0ABW1LDJ2</accession>
<dbReference type="InterPro" id="IPR050553">
    <property type="entry name" value="Thioredoxin_ResA/DsbE_sf"/>
</dbReference>
<keyword evidence="9" id="KW-1185">Reference proteome</keyword>
<dbReference type="EMBL" id="JBHSRJ010000002">
    <property type="protein sequence ID" value="MFC6042046.1"/>
    <property type="molecule type" value="Genomic_DNA"/>
</dbReference>
<dbReference type="Proteomes" id="UP001596135">
    <property type="component" value="Unassembled WGS sequence"/>
</dbReference>
<evidence type="ECO:0000256" key="2">
    <source>
        <dbReference type="ARBA" id="ARBA00022748"/>
    </source>
</evidence>
<keyword evidence="2" id="KW-0201">Cytochrome c-type biogenesis</keyword>
<feature type="signal peptide" evidence="6">
    <location>
        <begin position="1"/>
        <end position="21"/>
    </location>
</feature>
<dbReference type="PROSITE" id="PS00194">
    <property type="entry name" value="THIOREDOXIN_1"/>
    <property type="match status" value="1"/>
</dbReference>
<dbReference type="InterPro" id="IPR000866">
    <property type="entry name" value="AhpC/TSA"/>
</dbReference>
<evidence type="ECO:0000256" key="3">
    <source>
        <dbReference type="ARBA" id="ARBA00022968"/>
    </source>
</evidence>
<dbReference type="CDD" id="cd02966">
    <property type="entry name" value="TlpA_like_family"/>
    <property type="match status" value="1"/>
</dbReference>
<evidence type="ECO:0000256" key="1">
    <source>
        <dbReference type="ARBA" id="ARBA00004196"/>
    </source>
</evidence>
<dbReference type="Gene3D" id="3.40.30.10">
    <property type="entry name" value="Glutaredoxin"/>
    <property type="match status" value="1"/>
</dbReference>
<dbReference type="PANTHER" id="PTHR42852:SF6">
    <property type="entry name" value="THIOL:DISULFIDE INTERCHANGE PROTEIN DSBE"/>
    <property type="match status" value="1"/>
</dbReference>
<dbReference type="InterPro" id="IPR013766">
    <property type="entry name" value="Thioredoxin_domain"/>
</dbReference>
<feature type="chain" id="PRO_5047147043" evidence="6">
    <location>
        <begin position="22"/>
        <end position="199"/>
    </location>
</feature>
<dbReference type="InterPro" id="IPR017937">
    <property type="entry name" value="Thioredoxin_CS"/>
</dbReference>
<organism evidence="8 9">
    <name type="scientific">Nocardioides hankookensis</name>
    <dbReference type="NCBI Taxonomy" id="443157"/>
    <lineage>
        <taxon>Bacteria</taxon>
        <taxon>Bacillati</taxon>
        <taxon>Actinomycetota</taxon>
        <taxon>Actinomycetes</taxon>
        <taxon>Propionibacteriales</taxon>
        <taxon>Nocardioidaceae</taxon>
        <taxon>Nocardioides</taxon>
    </lineage>
</organism>
<evidence type="ECO:0000256" key="5">
    <source>
        <dbReference type="ARBA" id="ARBA00023284"/>
    </source>
</evidence>
<keyword evidence="3" id="KW-0735">Signal-anchor</keyword>
<dbReference type="InterPro" id="IPR036249">
    <property type="entry name" value="Thioredoxin-like_sf"/>
</dbReference>
<sequence length="199" mass="20753">MRRALLAATAAAALLLSGCNSDDVKPPGQSKVDVDTPELRKLKSETAVEDCAPGDATDGGLPDLTLPCLGGGPDVDLSTLQGPMIVNLWASWCGPCRKEMPAVQDFYQQYGDQVPVLGIDYQDEQPGAALQLAKKSGVAYPLLADPGGDINGNDPVPRFLGIPIFLFVSADGDVEVVPGGVDSVDDLVDLVDDHLGIAL</sequence>
<name>A0ABW1LDJ2_9ACTN</name>
<dbReference type="PANTHER" id="PTHR42852">
    <property type="entry name" value="THIOL:DISULFIDE INTERCHANGE PROTEIN DSBE"/>
    <property type="match status" value="1"/>
</dbReference>
<dbReference type="SUPFAM" id="SSF52833">
    <property type="entry name" value="Thioredoxin-like"/>
    <property type="match status" value="1"/>
</dbReference>
<comment type="subcellular location">
    <subcellularLocation>
        <location evidence="1">Cell envelope</location>
    </subcellularLocation>
</comment>
<dbReference type="PROSITE" id="PS51257">
    <property type="entry name" value="PROKAR_LIPOPROTEIN"/>
    <property type="match status" value="1"/>
</dbReference>
<reference evidence="9" key="1">
    <citation type="journal article" date="2019" name="Int. J. Syst. Evol. Microbiol.">
        <title>The Global Catalogue of Microorganisms (GCM) 10K type strain sequencing project: providing services to taxonomists for standard genome sequencing and annotation.</title>
        <authorList>
            <consortium name="The Broad Institute Genomics Platform"/>
            <consortium name="The Broad Institute Genome Sequencing Center for Infectious Disease"/>
            <person name="Wu L."/>
            <person name="Ma J."/>
        </authorList>
    </citation>
    <scope>NUCLEOTIDE SEQUENCE [LARGE SCALE GENOMIC DNA]</scope>
    <source>
        <strain evidence="9">CCUG 54522</strain>
    </source>
</reference>